<name>A0A151QL83_CAJCA</name>
<keyword evidence="6" id="KW-0539">Nucleus</keyword>
<dbReference type="STRING" id="3821.A0A151QL83"/>
<dbReference type="GO" id="GO:0051301">
    <property type="term" value="P:cell division"/>
    <property type="evidence" value="ECO:0007669"/>
    <property type="project" value="UniProtKB-KW"/>
</dbReference>
<protein>
    <submittedName>
        <fullName evidence="8">Uncharacterized protein</fullName>
    </submittedName>
</protein>
<evidence type="ECO:0000256" key="7">
    <source>
        <dbReference type="ARBA" id="ARBA00023306"/>
    </source>
</evidence>
<dbReference type="GO" id="GO:0005634">
    <property type="term" value="C:nucleus"/>
    <property type="evidence" value="ECO:0007669"/>
    <property type="project" value="UniProtKB-SubCell"/>
</dbReference>
<evidence type="ECO:0000256" key="5">
    <source>
        <dbReference type="ARBA" id="ARBA00022829"/>
    </source>
</evidence>
<dbReference type="InterPro" id="IPR019440">
    <property type="entry name" value="MAU2"/>
</dbReference>
<dbReference type="Gramene" id="C.cajan_47354.t">
    <property type="protein sequence ID" value="C.cajan_47354.t"/>
    <property type="gene ID" value="C.cajan_47354"/>
</dbReference>
<reference evidence="8" key="1">
    <citation type="journal article" date="2012" name="Nat. Biotechnol.">
        <title>Draft genome sequence of pigeonpea (Cajanus cajan), an orphan legume crop of resource-poor farmers.</title>
        <authorList>
            <person name="Varshney R.K."/>
            <person name="Chen W."/>
            <person name="Li Y."/>
            <person name="Bharti A.K."/>
            <person name="Saxena R.K."/>
            <person name="Schlueter J.A."/>
            <person name="Donoghue M.T."/>
            <person name="Azam S."/>
            <person name="Fan G."/>
            <person name="Whaley A.M."/>
            <person name="Farmer A.D."/>
            <person name="Sheridan J."/>
            <person name="Iwata A."/>
            <person name="Tuteja R."/>
            <person name="Penmetsa R.V."/>
            <person name="Wu W."/>
            <person name="Upadhyaya H.D."/>
            <person name="Yang S.P."/>
            <person name="Shah T."/>
            <person name="Saxena K.B."/>
            <person name="Michael T."/>
            <person name="McCombie W.R."/>
            <person name="Yang B."/>
            <person name="Zhang G."/>
            <person name="Yang H."/>
            <person name="Wang J."/>
            <person name="Spillane C."/>
            <person name="Cook D.R."/>
            <person name="May G.D."/>
            <person name="Xu X."/>
            <person name="Jackson S.A."/>
        </authorList>
    </citation>
    <scope>NUCLEOTIDE SEQUENCE [LARGE SCALE GENOMIC DNA]</scope>
</reference>
<organism evidence="8 9">
    <name type="scientific">Cajanus cajan</name>
    <name type="common">Pigeon pea</name>
    <name type="synonym">Cajanus indicus</name>
    <dbReference type="NCBI Taxonomy" id="3821"/>
    <lineage>
        <taxon>Eukaryota</taxon>
        <taxon>Viridiplantae</taxon>
        <taxon>Streptophyta</taxon>
        <taxon>Embryophyta</taxon>
        <taxon>Tracheophyta</taxon>
        <taxon>Spermatophyta</taxon>
        <taxon>Magnoliopsida</taxon>
        <taxon>eudicotyledons</taxon>
        <taxon>Gunneridae</taxon>
        <taxon>Pentapetalae</taxon>
        <taxon>rosids</taxon>
        <taxon>fabids</taxon>
        <taxon>Fabales</taxon>
        <taxon>Fabaceae</taxon>
        <taxon>Papilionoideae</taxon>
        <taxon>50 kb inversion clade</taxon>
        <taxon>NPAAA clade</taxon>
        <taxon>indigoferoid/millettioid clade</taxon>
        <taxon>Phaseoleae</taxon>
        <taxon>Cajanus</taxon>
    </lineage>
</organism>
<dbReference type="Proteomes" id="UP000075243">
    <property type="component" value="Unassembled WGS sequence"/>
</dbReference>
<evidence type="ECO:0000256" key="2">
    <source>
        <dbReference type="ARBA" id="ARBA00008585"/>
    </source>
</evidence>
<comment type="similarity">
    <text evidence="2">Belongs to the SCC4/mau-2 family.</text>
</comment>
<dbReference type="EMBL" id="KQ486606">
    <property type="protein sequence ID" value="KYP31048.1"/>
    <property type="molecule type" value="Genomic_DNA"/>
</dbReference>
<evidence type="ECO:0000256" key="6">
    <source>
        <dbReference type="ARBA" id="ARBA00023242"/>
    </source>
</evidence>
<keyword evidence="4" id="KW-0498">Mitosis</keyword>
<dbReference type="Pfam" id="PF10345">
    <property type="entry name" value="Cohesin_load"/>
    <property type="match status" value="1"/>
</dbReference>
<dbReference type="PANTHER" id="PTHR21394">
    <property type="entry name" value="MAU2 CHROMATID COHESION FACTOR HOMOLOG"/>
    <property type="match status" value="1"/>
</dbReference>
<gene>
    <name evidence="8" type="ORF">KK1_049150</name>
</gene>
<keyword evidence="5" id="KW-0159">Chromosome partition</keyword>
<evidence type="ECO:0000313" key="9">
    <source>
        <dbReference type="Proteomes" id="UP000075243"/>
    </source>
</evidence>
<evidence type="ECO:0000313" key="8">
    <source>
        <dbReference type="EMBL" id="KYP31048.1"/>
    </source>
</evidence>
<keyword evidence="7" id="KW-0131">Cell cycle</keyword>
<evidence type="ECO:0000256" key="4">
    <source>
        <dbReference type="ARBA" id="ARBA00022776"/>
    </source>
</evidence>
<proteinExistence type="inferred from homology"/>
<keyword evidence="9" id="KW-1185">Reference proteome</keyword>
<accession>A0A151QL83</accession>
<sequence length="268" mass="30822">MEVVAEGLWGLSEYHEKRGEIGKAVKCLEAICQSEVSFFPIIEVKTRLHVATLLLHHSHNINHAKSHLELQQLLLKPIPSCFELKCRAYSLLSQCYHLVGAIAPQKQVLYKGLELIVSAEYEYVLVSLSVRNCTLESKIKMHLSLRSLLLSQYLRLEIQWLLSLHFILYVMLHHLDALVQMRNWFMRFPTLTDNKSMQAMCQVYATVSYICIGDAESSSQALDLIGLVYRVMDSFVGVREKIDVLFAYGLLLMKQQDIYKKQGKFLNN</sequence>
<comment type="subcellular location">
    <subcellularLocation>
        <location evidence="1">Nucleus</location>
    </subcellularLocation>
</comment>
<evidence type="ECO:0000256" key="3">
    <source>
        <dbReference type="ARBA" id="ARBA00022618"/>
    </source>
</evidence>
<evidence type="ECO:0000256" key="1">
    <source>
        <dbReference type="ARBA" id="ARBA00004123"/>
    </source>
</evidence>
<dbReference type="GO" id="GO:0007064">
    <property type="term" value="P:mitotic sister chromatid cohesion"/>
    <property type="evidence" value="ECO:0007669"/>
    <property type="project" value="InterPro"/>
</dbReference>
<dbReference type="GO" id="GO:0007059">
    <property type="term" value="P:chromosome segregation"/>
    <property type="evidence" value="ECO:0007669"/>
    <property type="project" value="UniProtKB-KW"/>
</dbReference>
<dbReference type="AlphaFoldDB" id="A0A151QL83"/>
<keyword evidence="3" id="KW-0132">Cell division</keyword>